<sequence>MDVPTSLKRKEISIAQRGTIGGSEVEGIEEEERNEEKNEDDATQRNCQEKENDEYEVAFQPHQSTQRGTIIRNATRHAYSSGGGSS</sequence>
<feature type="region of interest" description="Disordered" evidence="1">
    <location>
        <begin position="1"/>
        <end position="46"/>
    </location>
</feature>
<reference evidence="2 3" key="1">
    <citation type="submission" date="2023-03" db="EMBL/GenBank/DDBJ databases">
        <title>WGS of Gossypium arboreum.</title>
        <authorList>
            <person name="Yu D."/>
        </authorList>
    </citation>
    <scope>NUCLEOTIDE SEQUENCE [LARGE SCALE GENOMIC DNA]</scope>
    <source>
        <tissue evidence="2">Leaf</tissue>
    </source>
</reference>
<gene>
    <name evidence="2" type="ORF">PVK06_012607</name>
</gene>
<organism evidence="2 3">
    <name type="scientific">Gossypium arboreum</name>
    <name type="common">Tree cotton</name>
    <name type="synonym">Gossypium nanking</name>
    <dbReference type="NCBI Taxonomy" id="29729"/>
    <lineage>
        <taxon>Eukaryota</taxon>
        <taxon>Viridiplantae</taxon>
        <taxon>Streptophyta</taxon>
        <taxon>Embryophyta</taxon>
        <taxon>Tracheophyta</taxon>
        <taxon>Spermatophyta</taxon>
        <taxon>Magnoliopsida</taxon>
        <taxon>eudicotyledons</taxon>
        <taxon>Gunneridae</taxon>
        <taxon>Pentapetalae</taxon>
        <taxon>rosids</taxon>
        <taxon>malvids</taxon>
        <taxon>Malvales</taxon>
        <taxon>Malvaceae</taxon>
        <taxon>Malvoideae</taxon>
        <taxon>Gossypium</taxon>
    </lineage>
</organism>
<keyword evidence="3" id="KW-1185">Reference proteome</keyword>
<dbReference type="Proteomes" id="UP001358586">
    <property type="component" value="Chromosome 4"/>
</dbReference>
<evidence type="ECO:0000313" key="3">
    <source>
        <dbReference type="Proteomes" id="UP001358586"/>
    </source>
</evidence>
<comment type="caution">
    <text evidence="2">The sequence shown here is derived from an EMBL/GenBank/DDBJ whole genome shotgun (WGS) entry which is preliminary data.</text>
</comment>
<protein>
    <submittedName>
        <fullName evidence="2">Uncharacterized protein</fullName>
    </submittedName>
</protein>
<evidence type="ECO:0000256" key="1">
    <source>
        <dbReference type="SAM" id="MobiDB-lite"/>
    </source>
</evidence>
<evidence type="ECO:0000313" key="2">
    <source>
        <dbReference type="EMBL" id="KAK5836806.1"/>
    </source>
</evidence>
<dbReference type="EMBL" id="JARKNE010000004">
    <property type="protein sequence ID" value="KAK5836806.1"/>
    <property type="molecule type" value="Genomic_DNA"/>
</dbReference>
<name>A0ABR0QC92_GOSAR</name>
<accession>A0ABR0QC92</accession>
<feature type="compositionally biased region" description="Basic and acidic residues" evidence="1">
    <location>
        <begin position="34"/>
        <end position="46"/>
    </location>
</feature>
<proteinExistence type="predicted"/>